<reference evidence="2 3" key="1">
    <citation type="submission" date="2015-05" db="EMBL/GenBank/DDBJ databases">
        <title>Photobacterium galathea sp. nov.</title>
        <authorList>
            <person name="Machado H."/>
            <person name="Gram L."/>
        </authorList>
    </citation>
    <scope>NUCLEOTIDE SEQUENCE [LARGE SCALE GENOMIC DNA]</scope>
    <source>
        <strain evidence="2 3">DSM 25995</strain>
    </source>
</reference>
<accession>A0A0J1GNR4</accession>
<name>A0A0J1GNR4_9GAMM</name>
<evidence type="ECO:0000313" key="3">
    <source>
        <dbReference type="Proteomes" id="UP000036426"/>
    </source>
</evidence>
<feature type="signal peptide" evidence="1">
    <location>
        <begin position="1"/>
        <end position="19"/>
    </location>
</feature>
<proteinExistence type="predicted"/>
<evidence type="ECO:0000313" key="2">
    <source>
        <dbReference type="EMBL" id="KLV01231.1"/>
    </source>
</evidence>
<dbReference type="AlphaFoldDB" id="A0A0J1GNR4"/>
<dbReference type="EMBL" id="LDOV01000016">
    <property type="protein sequence ID" value="KLV01231.1"/>
    <property type="molecule type" value="Genomic_DNA"/>
</dbReference>
<feature type="chain" id="PRO_5005251949" evidence="1">
    <location>
        <begin position="20"/>
        <end position="144"/>
    </location>
</feature>
<protein>
    <submittedName>
        <fullName evidence="2">Uncharacterized protein</fullName>
    </submittedName>
</protein>
<evidence type="ECO:0000256" key="1">
    <source>
        <dbReference type="SAM" id="SignalP"/>
    </source>
</evidence>
<keyword evidence="1" id="KW-0732">Signal</keyword>
<dbReference type="PATRIC" id="fig|754436.4.peg.1881"/>
<dbReference type="RefSeq" id="WP_047874024.1">
    <property type="nucleotide sequence ID" value="NZ_BMYC01000009.1"/>
</dbReference>
<keyword evidence="3" id="KW-1185">Reference proteome</keyword>
<sequence>MYRKVMLVCLLLCSPQVLASKLSLECYLHPGNDVNQPVQSQLRDVELVGNKAQPLGAANVFSLAPYEFWVMNGAIMTMNDVSDVLWFQVAIKNTDTGEFYHAMSNERMFLSKDALKARLSLVKYHEGTMQEKAEILYECNTPLE</sequence>
<organism evidence="2 3">
    <name type="scientific">Photobacterium aphoticum</name>
    <dbReference type="NCBI Taxonomy" id="754436"/>
    <lineage>
        <taxon>Bacteria</taxon>
        <taxon>Pseudomonadati</taxon>
        <taxon>Pseudomonadota</taxon>
        <taxon>Gammaproteobacteria</taxon>
        <taxon>Vibrionales</taxon>
        <taxon>Vibrionaceae</taxon>
        <taxon>Photobacterium</taxon>
    </lineage>
</organism>
<dbReference type="Proteomes" id="UP000036426">
    <property type="component" value="Unassembled WGS sequence"/>
</dbReference>
<gene>
    <name evidence="2" type="ORF">ABT58_08915</name>
</gene>
<comment type="caution">
    <text evidence="2">The sequence shown here is derived from an EMBL/GenBank/DDBJ whole genome shotgun (WGS) entry which is preliminary data.</text>
</comment>